<accession>A0A9D2UFK4</accession>
<dbReference type="Proteomes" id="UP000823908">
    <property type="component" value="Unassembled WGS sequence"/>
</dbReference>
<dbReference type="EMBL" id="DWUS01000153">
    <property type="protein sequence ID" value="HJD51523.1"/>
    <property type="molecule type" value="Genomic_DNA"/>
</dbReference>
<reference evidence="3" key="1">
    <citation type="journal article" date="2021" name="PeerJ">
        <title>Extensive microbial diversity within the chicken gut microbiome revealed by metagenomics and culture.</title>
        <authorList>
            <person name="Gilroy R."/>
            <person name="Ravi A."/>
            <person name="Getino M."/>
            <person name="Pursley I."/>
            <person name="Horton D.L."/>
            <person name="Alikhan N.F."/>
            <person name="Baker D."/>
            <person name="Gharbi K."/>
            <person name="Hall N."/>
            <person name="Watson M."/>
            <person name="Adriaenssens E.M."/>
            <person name="Foster-Nyarko E."/>
            <person name="Jarju S."/>
            <person name="Secka A."/>
            <person name="Antonio M."/>
            <person name="Oren A."/>
            <person name="Chaudhuri R.R."/>
            <person name="La Ragione R."/>
            <person name="Hildebrand F."/>
            <person name="Pallen M.J."/>
        </authorList>
    </citation>
    <scope>NUCLEOTIDE SEQUENCE</scope>
    <source>
        <strain evidence="3">ChiHjej10B9-4811</strain>
    </source>
</reference>
<protein>
    <submittedName>
        <fullName evidence="3">Uncharacterized protein</fullName>
    </submittedName>
</protein>
<name>A0A9D2UFK4_9MICC</name>
<feature type="transmembrane region" description="Helical" evidence="2">
    <location>
        <begin position="34"/>
        <end position="56"/>
    </location>
</feature>
<keyword evidence="2" id="KW-0472">Membrane</keyword>
<organism evidence="3 4">
    <name type="scientific">Candidatus Rothia avistercoris</name>
    <dbReference type="NCBI Taxonomy" id="2840479"/>
    <lineage>
        <taxon>Bacteria</taxon>
        <taxon>Bacillati</taxon>
        <taxon>Actinomycetota</taxon>
        <taxon>Actinomycetes</taxon>
        <taxon>Micrococcales</taxon>
        <taxon>Micrococcaceae</taxon>
        <taxon>Rothia</taxon>
    </lineage>
</organism>
<reference evidence="3" key="2">
    <citation type="submission" date="2021-04" db="EMBL/GenBank/DDBJ databases">
        <authorList>
            <person name="Gilroy R."/>
        </authorList>
    </citation>
    <scope>NUCLEOTIDE SEQUENCE</scope>
    <source>
        <strain evidence="3">ChiHjej10B9-4811</strain>
    </source>
</reference>
<comment type="caution">
    <text evidence="3">The sequence shown here is derived from an EMBL/GenBank/DDBJ whole genome shotgun (WGS) entry which is preliminary data.</text>
</comment>
<evidence type="ECO:0000256" key="1">
    <source>
        <dbReference type="SAM" id="MobiDB-lite"/>
    </source>
</evidence>
<keyword evidence="2" id="KW-1133">Transmembrane helix</keyword>
<evidence type="ECO:0000313" key="4">
    <source>
        <dbReference type="Proteomes" id="UP000823908"/>
    </source>
</evidence>
<feature type="compositionally biased region" description="Basic and acidic residues" evidence="1">
    <location>
        <begin position="90"/>
        <end position="103"/>
    </location>
</feature>
<proteinExistence type="predicted"/>
<dbReference type="AlphaFoldDB" id="A0A9D2UFK4"/>
<evidence type="ECO:0000313" key="3">
    <source>
        <dbReference type="EMBL" id="HJD51523.1"/>
    </source>
</evidence>
<evidence type="ECO:0000256" key="2">
    <source>
        <dbReference type="SAM" id="Phobius"/>
    </source>
</evidence>
<feature type="region of interest" description="Disordered" evidence="1">
    <location>
        <begin position="82"/>
        <end position="114"/>
    </location>
</feature>
<gene>
    <name evidence="3" type="ORF">H9908_06635</name>
</gene>
<sequence>MTVSALIPPTLTILAAEATPTVITTVNPDGSFRGSPGIVGFIVTFCLALAIVLLGLDLTRRARRLRYRSEYAIAREAEERAAAEAAAQGKTEEPVHATVRDEAVVAQDHLRRPH</sequence>
<keyword evidence="2" id="KW-0812">Transmembrane</keyword>